<comment type="caution">
    <text evidence="2">The sequence shown here is derived from an EMBL/GenBank/DDBJ whole genome shotgun (WGS) entry which is preliminary data.</text>
</comment>
<keyword evidence="3" id="KW-1185">Reference proteome</keyword>
<dbReference type="InterPro" id="IPR025470">
    <property type="entry name" value="DUF4321"/>
</dbReference>
<dbReference type="EMBL" id="VNHS01000006">
    <property type="protein sequence ID" value="TYP73858.1"/>
    <property type="molecule type" value="Genomic_DNA"/>
</dbReference>
<sequence length="80" mass="9098">MKKNIWMFLLFILIGLLTGALVSRWLQAVPGLDFLTKSYPITWSPAADLLILSYDLTIKLDVSLISIIGLIASIWLYRKM</sequence>
<accession>A0A5S5C5H2</accession>
<feature type="transmembrane region" description="Helical" evidence="1">
    <location>
        <begin position="52"/>
        <end position="77"/>
    </location>
</feature>
<protein>
    <submittedName>
        <fullName evidence="2">Uncharacterized protein DUF4321</fullName>
    </submittedName>
</protein>
<dbReference type="AlphaFoldDB" id="A0A5S5C5H2"/>
<dbReference type="OrthoDB" id="2974387at2"/>
<evidence type="ECO:0000256" key="1">
    <source>
        <dbReference type="SAM" id="Phobius"/>
    </source>
</evidence>
<organism evidence="2 3">
    <name type="scientific">Paenibacillus methanolicus</name>
    <dbReference type="NCBI Taxonomy" id="582686"/>
    <lineage>
        <taxon>Bacteria</taxon>
        <taxon>Bacillati</taxon>
        <taxon>Bacillota</taxon>
        <taxon>Bacilli</taxon>
        <taxon>Bacillales</taxon>
        <taxon>Paenibacillaceae</taxon>
        <taxon>Paenibacillus</taxon>
    </lineage>
</organism>
<evidence type="ECO:0000313" key="3">
    <source>
        <dbReference type="Proteomes" id="UP000323257"/>
    </source>
</evidence>
<keyword evidence="1" id="KW-0472">Membrane</keyword>
<keyword evidence="1" id="KW-1133">Transmembrane helix</keyword>
<dbReference type="RefSeq" id="WP_148930290.1">
    <property type="nucleotide sequence ID" value="NZ_VNHS01000006.1"/>
</dbReference>
<proteinExistence type="predicted"/>
<keyword evidence="1" id="KW-0812">Transmembrane</keyword>
<reference evidence="2 3" key="1">
    <citation type="submission" date="2019-07" db="EMBL/GenBank/DDBJ databases">
        <title>Genomic Encyclopedia of Type Strains, Phase III (KMG-III): the genomes of soil and plant-associated and newly described type strains.</title>
        <authorList>
            <person name="Whitman W."/>
        </authorList>
    </citation>
    <scope>NUCLEOTIDE SEQUENCE [LARGE SCALE GENOMIC DNA]</scope>
    <source>
        <strain evidence="2 3">BL24</strain>
    </source>
</reference>
<evidence type="ECO:0000313" key="2">
    <source>
        <dbReference type="EMBL" id="TYP73858.1"/>
    </source>
</evidence>
<dbReference type="Proteomes" id="UP000323257">
    <property type="component" value="Unassembled WGS sequence"/>
</dbReference>
<gene>
    <name evidence="2" type="ORF">BCM02_106134</name>
</gene>
<dbReference type="Pfam" id="PF14209">
    <property type="entry name" value="DUF4321"/>
    <property type="match status" value="1"/>
</dbReference>
<name>A0A5S5C5H2_9BACL</name>